<comment type="caution">
    <text evidence="2">The sequence shown here is derived from an EMBL/GenBank/DDBJ whole genome shotgun (WGS) entry which is preliminary data.</text>
</comment>
<dbReference type="OrthoDB" id="603670at2759"/>
<evidence type="ECO:0000313" key="3">
    <source>
        <dbReference type="Proteomes" id="UP000636709"/>
    </source>
</evidence>
<keyword evidence="3" id="KW-1185">Reference proteome</keyword>
<dbReference type="PANTHER" id="PTHR33074:SF18">
    <property type="entry name" value="OS06G0718700 PROTEIN"/>
    <property type="match status" value="1"/>
</dbReference>
<dbReference type="Proteomes" id="UP000636709">
    <property type="component" value="Unassembled WGS sequence"/>
</dbReference>
<dbReference type="Gene3D" id="1.10.260.200">
    <property type="match status" value="1"/>
</dbReference>
<dbReference type="AlphaFoldDB" id="A0A835C369"/>
<dbReference type="InterPro" id="IPR011676">
    <property type="entry name" value="DUF1618"/>
</dbReference>
<name>A0A835C369_9POAL</name>
<proteinExistence type="predicted"/>
<accession>A0A835C369</accession>
<reference evidence="2" key="1">
    <citation type="submission" date="2020-07" db="EMBL/GenBank/DDBJ databases">
        <title>Genome sequence and genetic diversity analysis of an under-domesticated orphan crop, white fonio (Digitaria exilis).</title>
        <authorList>
            <person name="Bennetzen J.L."/>
            <person name="Chen S."/>
            <person name="Ma X."/>
            <person name="Wang X."/>
            <person name="Yssel A.E.J."/>
            <person name="Chaluvadi S.R."/>
            <person name="Johnson M."/>
            <person name="Gangashetty P."/>
            <person name="Hamidou F."/>
            <person name="Sanogo M.D."/>
            <person name="Zwaenepoel A."/>
            <person name="Wallace J."/>
            <person name="Van De Peer Y."/>
            <person name="Van Deynze A."/>
        </authorList>
    </citation>
    <scope>NUCLEOTIDE SEQUENCE</scope>
    <source>
        <tissue evidence="2">Leaves</tissue>
    </source>
</reference>
<feature type="domain" description="DUF1618" evidence="1">
    <location>
        <begin position="216"/>
        <end position="399"/>
    </location>
</feature>
<sequence>MAIAASLEQHEDDDIPSSVLLEVEGYFADRPNANTAWSKTSKGVPISVSFHLAHPPSLSTFSVHCPDLDLAKLSLPPKIIAADADLVLVRVPLEPAARWHQRHHDYFVYRMHPQRPKLDLIPNPRHERFGDDEIAILSCGDGKYVVAALRLTFELHLYRSSTNGGKTGSRWTSQRVSVEEPVRDRVCPIPKSAQPNCYHTTNKAITLGGDKGTVGWVDLWRGILLCDVLEESPKLRDIPLPLPTKGNWTRFLNWCPHIFRNISVNQSRDTIKYVEMDITFPEEVPVNRPRSVSDPGSFYEWVKRQECPEPQSYSLVPGRWTATTYSMPIPVSSWKDWRREFSVRLSDLKLPAENTMHYKLLHELISSSSGGVWEETISLAHLSMAYPTLSTLDGDDTVYLLLSKDSCEESCKETVEAVLSVDVRASTLQGVAKPDTGRYFSFRRSCLASGISKHLKTQGTCAVQATKHAEATLG</sequence>
<protein>
    <recommendedName>
        <fullName evidence="1">DUF1618 domain-containing protein</fullName>
    </recommendedName>
</protein>
<gene>
    <name evidence="2" type="ORF">HU200_028475</name>
</gene>
<evidence type="ECO:0000259" key="1">
    <source>
        <dbReference type="Pfam" id="PF07762"/>
    </source>
</evidence>
<organism evidence="2 3">
    <name type="scientific">Digitaria exilis</name>
    <dbReference type="NCBI Taxonomy" id="1010633"/>
    <lineage>
        <taxon>Eukaryota</taxon>
        <taxon>Viridiplantae</taxon>
        <taxon>Streptophyta</taxon>
        <taxon>Embryophyta</taxon>
        <taxon>Tracheophyta</taxon>
        <taxon>Spermatophyta</taxon>
        <taxon>Magnoliopsida</taxon>
        <taxon>Liliopsida</taxon>
        <taxon>Poales</taxon>
        <taxon>Poaceae</taxon>
        <taxon>PACMAD clade</taxon>
        <taxon>Panicoideae</taxon>
        <taxon>Panicodae</taxon>
        <taxon>Paniceae</taxon>
        <taxon>Anthephorinae</taxon>
        <taxon>Digitaria</taxon>
    </lineage>
</organism>
<dbReference type="Pfam" id="PF07762">
    <property type="entry name" value="DUF1618"/>
    <property type="match status" value="1"/>
</dbReference>
<dbReference type="PANTHER" id="PTHR33074">
    <property type="entry name" value="EXPRESSED PROTEIN-RELATED"/>
    <property type="match status" value="1"/>
</dbReference>
<dbReference type="EMBL" id="JACEFO010001742">
    <property type="protein sequence ID" value="KAF8712711.1"/>
    <property type="molecule type" value="Genomic_DNA"/>
</dbReference>
<evidence type="ECO:0000313" key="2">
    <source>
        <dbReference type="EMBL" id="KAF8712711.1"/>
    </source>
</evidence>